<keyword evidence="3 12" id="KW-0240">DNA-directed RNA polymerase</keyword>
<dbReference type="GO" id="GO:0003899">
    <property type="term" value="F:DNA-directed RNA polymerase activity"/>
    <property type="evidence" value="ECO:0007669"/>
    <property type="project" value="InterPro"/>
</dbReference>
<keyword evidence="13" id="KW-1185">Reference proteome</keyword>
<reference evidence="12" key="2">
    <citation type="journal article" date="2023" name="BMC Genomics">
        <title>Pest status, molecular evolution, and epigenetic factors derived from the genome assembly of Frankliniella fusca, a thysanopteran phytovirus vector.</title>
        <authorList>
            <person name="Catto M.A."/>
            <person name="Labadie P.E."/>
            <person name="Jacobson A.L."/>
            <person name="Kennedy G.G."/>
            <person name="Srinivasan R."/>
            <person name="Hunt B.G."/>
        </authorList>
    </citation>
    <scope>NUCLEOTIDE SEQUENCE</scope>
    <source>
        <strain evidence="12">PL_HMW_Pooled</strain>
    </source>
</reference>
<comment type="function">
    <text evidence="8">DNA-dependent RNA polymerase catalyzes the transcription of DNA into RNA using the four ribonucleoside triphosphates as substrates. Common component of RNA polymerases I, II and III which synthesize ribosomal RNA precursors, mRNA precursors and many functional non-coding RNAs, and small RNAs, such as 5S rRNA and tRNAs, respectively. Pol II is the central component of the basal RNA polymerase II transcription machinery. Pols are composed of mobile elements that move relative to each other. In Pol II, RPB5 is part of the lower jaw surrounding the central large cleft and thought to grab the incoming DNA template. Seems to be the major component in this process.</text>
</comment>
<name>A0AAE1I4L5_9NEOP</name>
<dbReference type="HAMAP" id="MF_00025">
    <property type="entry name" value="RNApol_Rpo5_RPB5"/>
    <property type="match status" value="1"/>
</dbReference>
<dbReference type="GO" id="GO:0042797">
    <property type="term" value="P:tRNA transcription by RNA polymerase III"/>
    <property type="evidence" value="ECO:0007669"/>
    <property type="project" value="TreeGrafter"/>
</dbReference>
<dbReference type="Proteomes" id="UP001219518">
    <property type="component" value="Unassembled WGS sequence"/>
</dbReference>
<dbReference type="InterPro" id="IPR035913">
    <property type="entry name" value="RPB5-like_sf"/>
</dbReference>
<dbReference type="EMBL" id="JAHWGI010001444">
    <property type="protein sequence ID" value="KAK3933332.1"/>
    <property type="molecule type" value="Genomic_DNA"/>
</dbReference>
<comment type="similarity">
    <text evidence="6">Belongs to the archaeal Rpo5/eukaryotic RPB5 RNA polymerase subunit family.</text>
</comment>
<dbReference type="Gene3D" id="3.90.940.20">
    <property type="entry name" value="RPB5-like RNA polymerase subunit"/>
    <property type="match status" value="1"/>
</dbReference>
<evidence type="ECO:0000256" key="6">
    <source>
        <dbReference type="ARBA" id="ARBA00025765"/>
    </source>
</evidence>
<feature type="domain" description="RNA polymerase subunit H/Rpb5 C-terminal" evidence="10">
    <location>
        <begin position="137"/>
        <end position="209"/>
    </location>
</feature>
<evidence type="ECO:0000256" key="4">
    <source>
        <dbReference type="ARBA" id="ARBA00023163"/>
    </source>
</evidence>
<dbReference type="GO" id="GO:0006362">
    <property type="term" value="P:transcription elongation by RNA polymerase I"/>
    <property type="evidence" value="ECO:0007669"/>
    <property type="project" value="TreeGrafter"/>
</dbReference>
<dbReference type="InterPro" id="IPR005571">
    <property type="entry name" value="RNA_pol_Rpb5_N"/>
</dbReference>
<proteinExistence type="inferred from homology"/>
<accession>A0AAE1I4L5</accession>
<evidence type="ECO:0000256" key="5">
    <source>
        <dbReference type="ARBA" id="ARBA00023242"/>
    </source>
</evidence>
<evidence type="ECO:0000256" key="3">
    <source>
        <dbReference type="ARBA" id="ARBA00022478"/>
    </source>
</evidence>
<gene>
    <name evidence="12" type="ORF">KUF71_017920</name>
</gene>
<dbReference type="InterPro" id="IPR000783">
    <property type="entry name" value="RNA_pol_subH/Rpb5_C"/>
</dbReference>
<evidence type="ECO:0000259" key="11">
    <source>
        <dbReference type="Pfam" id="PF03871"/>
    </source>
</evidence>
<reference evidence="12" key="1">
    <citation type="submission" date="2021-07" db="EMBL/GenBank/DDBJ databases">
        <authorList>
            <person name="Catto M.A."/>
            <person name="Jacobson A."/>
            <person name="Kennedy G."/>
            <person name="Labadie P."/>
            <person name="Hunt B.G."/>
            <person name="Srinivasan R."/>
        </authorList>
    </citation>
    <scope>NUCLEOTIDE SEQUENCE</scope>
    <source>
        <strain evidence="12">PL_HMW_Pooled</strain>
        <tissue evidence="12">Head</tissue>
    </source>
</reference>
<feature type="domain" description="RNA polymerase Rpb5 N-terminal" evidence="11">
    <location>
        <begin position="5"/>
        <end position="94"/>
    </location>
</feature>
<evidence type="ECO:0000313" key="13">
    <source>
        <dbReference type="Proteomes" id="UP001219518"/>
    </source>
</evidence>
<dbReference type="GO" id="GO:0006366">
    <property type="term" value="P:transcription by RNA polymerase II"/>
    <property type="evidence" value="ECO:0007669"/>
    <property type="project" value="TreeGrafter"/>
</dbReference>
<dbReference type="GO" id="GO:0005666">
    <property type="term" value="C:RNA polymerase III complex"/>
    <property type="evidence" value="ECO:0007669"/>
    <property type="project" value="TreeGrafter"/>
</dbReference>
<keyword evidence="5" id="KW-0539">Nucleus</keyword>
<comment type="caution">
    <text evidence="12">The sequence shown here is derived from an EMBL/GenBank/DDBJ whole genome shotgun (WGS) entry which is preliminary data.</text>
</comment>
<dbReference type="GO" id="GO:0005665">
    <property type="term" value="C:RNA polymerase II, core complex"/>
    <property type="evidence" value="ECO:0007669"/>
    <property type="project" value="TreeGrafter"/>
</dbReference>
<comment type="subunit">
    <text evidence="9">Component of the RNA polymerase I (Pol I), RNA polymerase II (Pol II) and RNA polymerase III (Pol III) complexes consisting of at least 13, 12 and 17 subunits, respectively. In RNA Pol II, this subunit is present in 2-fold molar excess over the other subunits.</text>
</comment>
<organism evidence="12 13">
    <name type="scientific">Frankliniella fusca</name>
    <dbReference type="NCBI Taxonomy" id="407009"/>
    <lineage>
        <taxon>Eukaryota</taxon>
        <taxon>Metazoa</taxon>
        <taxon>Ecdysozoa</taxon>
        <taxon>Arthropoda</taxon>
        <taxon>Hexapoda</taxon>
        <taxon>Insecta</taxon>
        <taxon>Pterygota</taxon>
        <taxon>Neoptera</taxon>
        <taxon>Paraneoptera</taxon>
        <taxon>Thysanoptera</taxon>
        <taxon>Terebrantia</taxon>
        <taxon>Thripoidea</taxon>
        <taxon>Thripidae</taxon>
        <taxon>Frankliniella</taxon>
    </lineage>
</organism>
<dbReference type="Pfam" id="PF03871">
    <property type="entry name" value="RNA_pol_Rpb5_N"/>
    <property type="match status" value="1"/>
</dbReference>
<sequence length="210" mass="24902">MTEESDFKKLWRVKKTIMQLCHDRGYLVTQEELDETVEDFKSLYEVTTRSDKPLRARMTMLFTHSKNNDEKMYVFFPVEKAVRKADIIVYCQDMQRENVFRGIFVVQDALTTVAKKAIADFAPTFRLEAFWESELLVNIMDHELVPQHIVLSDQEKEELFSKYKITENLLMRIQSHDPVVRYYGLKRGQVIKIIRNSETAGRYVLYRIVC</sequence>
<protein>
    <recommendedName>
        <fullName evidence="2">DNA-directed RNA polymerases I, II, and III subunit RPABC1</fullName>
    </recommendedName>
    <alternativeName>
        <fullName evidence="7">RPB5 homolog</fullName>
    </alternativeName>
</protein>
<dbReference type="SUPFAM" id="SSF53036">
    <property type="entry name" value="Eukaryotic RPB5 N-terminal domain"/>
    <property type="match status" value="1"/>
</dbReference>
<dbReference type="PANTHER" id="PTHR10535">
    <property type="entry name" value="DNA-DIRECTED RNA POLYMERASES I, II, AND III SUBUNIT RPABC1"/>
    <property type="match status" value="1"/>
</dbReference>
<dbReference type="SUPFAM" id="SSF55287">
    <property type="entry name" value="RPB5-like RNA polymerase subunit"/>
    <property type="match status" value="1"/>
</dbReference>
<dbReference type="AlphaFoldDB" id="A0AAE1I4L5"/>
<dbReference type="PIRSF" id="PIRSF000747">
    <property type="entry name" value="RPB5"/>
    <property type="match status" value="1"/>
</dbReference>
<dbReference type="Pfam" id="PF01191">
    <property type="entry name" value="RNA_pol_Rpb5_C"/>
    <property type="match status" value="1"/>
</dbReference>
<evidence type="ECO:0000256" key="8">
    <source>
        <dbReference type="ARBA" id="ARBA00060082"/>
    </source>
</evidence>
<comment type="subcellular location">
    <subcellularLocation>
        <location evidence="1">Nucleus</location>
    </subcellularLocation>
</comment>
<evidence type="ECO:0000256" key="9">
    <source>
        <dbReference type="ARBA" id="ARBA00064429"/>
    </source>
</evidence>
<evidence type="ECO:0000256" key="1">
    <source>
        <dbReference type="ARBA" id="ARBA00004123"/>
    </source>
</evidence>
<dbReference type="Gene3D" id="3.40.1340.10">
    <property type="entry name" value="RNA polymerase, Rpb5, N-terminal domain"/>
    <property type="match status" value="1"/>
</dbReference>
<dbReference type="PANTHER" id="PTHR10535:SF0">
    <property type="entry name" value="DNA-DIRECTED RNA POLYMERASES I, II, AND III SUBUNIT RPABC1"/>
    <property type="match status" value="1"/>
</dbReference>
<dbReference type="InterPro" id="IPR036710">
    <property type="entry name" value="RNA_pol_Rpb5_N_sf"/>
</dbReference>
<keyword evidence="4" id="KW-0804">Transcription</keyword>
<dbReference type="FunFam" id="3.40.1340.10:FF:000001">
    <property type="entry name" value="DNA-directed RNA polymerases I, II, and III subunit RPABC1"/>
    <property type="match status" value="1"/>
</dbReference>
<dbReference type="GO" id="GO:0005736">
    <property type="term" value="C:RNA polymerase I complex"/>
    <property type="evidence" value="ECO:0007669"/>
    <property type="project" value="TreeGrafter"/>
</dbReference>
<evidence type="ECO:0000256" key="2">
    <source>
        <dbReference type="ARBA" id="ARBA00020809"/>
    </source>
</evidence>
<evidence type="ECO:0000256" key="7">
    <source>
        <dbReference type="ARBA" id="ARBA00032836"/>
    </source>
</evidence>
<dbReference type="GO" id="GO:0003677">
    <property type="term" value="F:DNA binding"/>
    <property type="evidence" value="ECO:0007669"/>
    <property type="project" value="InterPro"/>
</dbReference>
<dbReference type="FunFam" id="3.90.940.20:FF:000001">
    <property type="entry name" value="DNA-directed RNA polymerases I, II, and III subunit RPABC1"/>
    <property type="match status" value="1"/>
</dbReference>
<dbReference type="InterPro" id="IPR014381">
    <property type="entry name" value="Arch_Rpo5/euc_Rpb5"/>
</dbReference>
<evidence type="ECO:0000313" key="12">
    <source>
        <dbReference type="EMBL" id="KAK3933332.1"/>
    </source>
</evidence>
<evidence type="ECO:0000259" key="10">
    <source>
        <dbReference type="Pfam" id="PF01191"/>
    </source>
</evidence>